<accession>A0A1J7JIS3</accession>
<evidence type="ECO:0000256" key="3">
    <source>
        <dbReference type="ARBA" id="ARBA00022679"/>
    </source>
</evidence>
<dbReference type="PANTHER" id="PTHR10730">
    <property type="entry name" value="PROCOLLAGEN-LYSINE,2-OXOGLUTARATE 5-DIOXYGENASE/GLYCOSYLTRANSFERASE 25 FAMILY MEMBER"/>
    <property type="match status" value="1"/>
</dbReference>
<comment type="similarity">
    <text evidence="1">Belongs to the glycosyltransferase 25 family.</text>
</comment>
<dbReference type="CDD" id="cd06532">
    <property type="entry name" value="Glyco_transf_25"/>
    <property type="match status" value="1"/>
</dbReference>
<organism evidence="5 6">
    <name type="scientific">Coniochaeta ligniaria NRRL 30616</name>
    <dbReference type="NCBI Taxonomy" id="1408157"/>
    <lineage>
        <taxon>Eukaryota</taxon>
        <taxon>Fungi</taxon>
        <taxon>Dikarya</taxon>
        <taxon>Ascomycota</taxon>
        <taxon>Pezizomycotina</taxon>
        <taxon>Sordariomycetes</taxon>
        <taxon>Sordariomycetidae</taxon>
        <taxon>Coniochaetales</taxon>
        <taxon>Coniochaetaceae</taxon>
        <taxon>Coniochaeta</taxon>
    </lineage>
</organism>
<dbReference type="InterPro" id="IPR002654">
    <property type="entry name" value="Glyco_trans_25"/>
</dbReference>
<name>A0A1J7JIS3_9PEZI</name>
<keyword evidence="3" id="KW-0808">Transferase</keyword>
<dbReference type="EMBL" id="KV875098">
    <property type="protein sequence ID" value="OIW29188.1"/>
    <property type="molecule type" value="Genomic_DNA"/>
</dbReference>
<dbReference type="AlphaFoldDB" id="A0A1J7JIS3"/>
<dbReference type="OrthoDB" id="47375at2759"/>
<dbReference type="Pfam" id="PF01755">
    <property type="entry name" value="Glyco_transf_25"/>
    <property type="match status" value="1"/>
</dbReference>
<dbReference type="PANTHER" id="PTHR10730:SF53">
    <property type="entry name" value="GLYCOSYLTRANSFERASE 25 FAMILY MEMBER"/>
    <property type="match status" value="1"/>
</dbReference>
<keyword evidence="6" id="KW-1185">Reference proteome</keyword>
<sequence>MSITGADNDILNGTLGFHKIFVINLPSRTDRRDAMTLAGALTGIKFDWVDGVLGDQVPEKVLPPDSLDKNISKGNRGSWRAHMNALRTIIEQNLTTALILEDDIDWDIRLKPQLQNFSLATRSYLHHLPSTPPRQHTVLSLSSLPHLPPTTTPYGTTWDVLWLGHCGTTFPPPPSLHVTLPSDPTVPSPPNLRPHPFAGPDQPLISTHPPHTRVIHAPGPGTTCTQAYAVSRRAALRLLYRFGTQTFTTGWDLMLGDWCAGVYDRGVEEGQRENPVCVTLQPPLFAQHYGRGGASDITAPGGGFIDRGREMTPYVRLSVRLNMGALVRGDGEGGLRDQWPDGEEG</sequence>
<dbReference type="GO" id="GO:0016740">
    <property type="term" value="F:transferase activity"/>
    <property type="evidence" value="ECO:0007669"/>
    <property type="project" value="UniProtKB-KW"/>
</dbReference>
<dbReference type="STRING" id="1408157.A0A1J7JIS3"/>
<evidence type="ECO:0000313" key="6">
    <source>
        <dbReference type="Proteomes" id="UP000182658"/>
    </source>
</evidence>
<feature type="domain" description="Glycosyl transferase family 25" evidence="4">
    <location>
        <begin position="18"/>
        <end position="117"/>
    </location>
</feature>
<evidence type="ECO:0000256" key="1">
    <source>
        <dbReference type="ARBA" id="ARBA00006721"/>
    </source>
</evidence>
<keyword evidence="2" id="KW-0328">Glycosyltransferase</keyword>
<protein>
    <recommendedName>
        <fullName evidence="4">Glycosyl transferase family 25 domain-containing protein</fullName>
    </recommendedName>
</protein>
<dbReference type="InParanoid" id="A0A1J7JIS3"/>
<gene>
    <name evidence="5" type="ORF">CONLIGDRAFT_682097</name>
</gene>
<evidence type="ECO:0000256" key="2">
    <source>
        <dbReference type="ARBA" id="ARBA00022676"/>
    </source>
</evidence>
<dbReference type="InterPro" id="IPR050757">
    <property type="entry name" value="Collagen_mod_GT25"/>
</dbReference>
<evidence type="ECO:0000313" key="5">
    <source>
        <dbReference type="EMBL" id="OIW29188.1"/>
    </source>
</evidence>
<evidence type="ECO:0000259" key="4">
    <source>
        <dbReference type="Pfam" id="PF01755"/>
    </source>
</evidence>
<proteinExistence type="inferred from homology"/>
<reference evidence="5 6" key="1">
    <citation type="submission" date="2016-10" db="EMBL/GenBank/DDBJ databases">
        <title>Draft genome sequence of Coniochaeta ligniaria NRRL30616, a lignocellulolytic fungus for bioabatement of inhibitors in plant biomass hydrolysates.</title>
        <authorList>
            <consortium name="DOE Joint Genome Institute"/>
            <person name="Jimenez D.J."/>
            <person name="Hector R.E."/>
            <person name="Riley R."/>
            <person name="Sun H."/>
            <person name="Grigoriev I.V."/>
            <person name="Van Elsas J.D."/>
            <person name="Nichols N.N."/>
        </authorList>
    </citation>
    <scope>NUCLEOTIDE SEQUENCE [LARGE SCALE GENOMIC DNA]</scope>
    <source>
        <strain evidence="5 6">NRRL 30616</strain>
    </source>
</reference>
<dbReference type="Proteomes" id="UP000182658">
    <property type="component" value="Unassembled WGS sequence"/>
</dbReference>